<proteinExistence type="predicted"/>
<feature type="coiled-coil region" evidence="1">
    <location>
        <begin position="161"/>
        <end position="192"/>
    </location>
</feature>
<feature type="compositionally biased region" description="Acidic residues" evidence="2">
    <location>
        <begin position="584"/>
        <end position="602"/>
    </location>
</feature>
<evidence type="ECO:0000313" key="3">
    <source>
        <dbReference type="EMBL" id="ODO05328.1"/>
    </source>
</evidence>
<comment type="caution">
    <text evidence="3">The sequence shown here is derived from an EMBL/GenBank/DDBJ whole genome shotgun (WGS) entry which is preliminary data.</text>
</comment>
<reference evidence="3 4" key="1">
    <citation type="submission" date="2016-06" db="EMBL/GenBank/DDBJ databases">
        <title>Evolution of pathogenesis and genome organization in the Tremellales.</title>
        <authorList>
            <person name="Cuomo C."/>
            <person name="Litvintseva A."/>
            <person name="Heitman J."/>
            <person name="Chen Y."/>
            <person name="Sun S."/>
            <person name="Springer D."/>
            <person name="Dromer F."/>
            <person name="Young S."/>
            <person name="Zeng Q."/>
            <person name="Chapman S."/>
            <person name="Gujja S."/>
            <person name="Saif S."/>
            <person name="Birren B."/>
        </authorList>
    </citation>
    <scope>NUCLEOTIDE SEQUENCE [LARGE SCALE GENOMIC DNA]</scope>
    <source>
        <strain evidence="3 4">CBS 7118</strain>
    </source>
</reference>
<name>A0A1E3JWT4_9TREE</name>
<evidence type="ECO:0000313" key="4">
    <source>
        <dbReference type="Proteomes" id="UP000094819"/>
    </source>
</evidence>
<feature type="region of interest" description="Disordered" evidence="2">
    <location>
        <begin position="455"/>
        <end position="476"/>
    </location>
</feature>
<accession>A0A1E3JWT4</accession>
<gene>
    <name evidence="3" type="ORF">L198_02021</name>
</gene>
<evidence type="ECO:0000256" key="1">
    <source>
        <dbReference type="SAM" id="Coils"/>
    </source>
</evidence>
<sequence>MAQHNHDGFAFPHPLNLGEGFTHMSQAGPERTLKPTRRPQQSTLSLLNARMDGMDARLDNLRKAVGGLKESMAPLLSKAEFESAIEEWEYGIATANFKTHTELQNLNKLLVGSMDLQMDERGMVSAQVLERLQNNLLRRFDKVERCLGESPSLPDQGYDSYDILEERVIELEEQLRAEKAENKEVLKRIEDLIFTSESARQESHAMMMGRLTYSDSLLKYIVQTAPARSNQPTQTRLPPPSSFVPPQTGISYDTAYGLHSQAQAQEPRPLPPVPVQASQANAVFANYSRPFTAQYVTPIPGTNLPPATQSVSEAVWSLPIDPKAYASVRSNPANPESVPTSSTLDSPVPAIAVSKPAGVVPAAIAPTPQAHETTSASPASPQPTTMPGKTIPLPAIPVHKPTSMEPLGWPHAPHLYARKVMPAYASLFDPMPPGLPAASELQSQTEDKADEVMKDGAAGGKTDKSSENDTSETKTPAQIVFSMPAYTHNLGSFRDRQHKEPVSSVFGFDSEEFTRQYKERLMAEMPESVKLEPSDLSKYTARIIQPKGMSESTHQIPRKPAPANIPEGWTDVSRDMSENQEGFAPDDVEMGDEVDASEEDMSETATLASADSDEGFVAVHNEEVALSEPMLGTELVEDHIGAYDRPLAATQGDEHSESWDFSSECSDTGDELLSWTPPPAAHRSLIGLLSTLSFAIEITISDAPADDATSPDGATPDSARVESLKTILAWSSTLMETTVSDSEWGYYTLRLLMDMAKHSTRWPQDREQLDLESGIDEIKEYMTRVVGLDGKPIAHKSHEGTEDGKIQVVNVVDKYGVSDG</sequence>
<organism evidence="3 4">
    <name type="scientific">Cryptococcus wingfieldii CBS 7118</name>
    <dbReference type="NCBI Taxonomy" id="1295528"/>
    <lineage>
        <taxon>Eukaryota</taxon>
        <taxon>Fungi</taxon>
        <taxon>Dikarya</taxon>
        <taxon>Basidiomycota</taxon>
        <taxon>Agaricomycotina</taxon>
        <taxon>Tremellomycetes</taxon>
        <taxon>Tremellales</taxon>
        <taxon>Cryptococcaceae</taxon>
        <taxon>Cryptococcus</taxon>
    </lineage>
</organism>
<dbReference type="AlphaFoldDB" id="A0A1E3JWT4"/>
<keyword evidence="1" id="KW-0175">Coiled coil</keyword>
<dbReference type="GeneID" id="30191234"/>
<dbReference type="RefSeq" id="XP_019033983.1">
    <property type="nucleotide sequence ID" value="XM_019174176.1"/>
</dbReference>
<protein>
    <submittedName>
        <fullName evidence="3">Uncharacterized protein</fullName>
    </submittedName>
</protein>
<keyword evidence="4" id="KW-1185">Reference proteome</keyword>
<feature type="region of interest" description="Disordered" evidence="2">
    <location>
        <begin position="20"/>
        <end position="40"/>
    </location>
</feature>
<feature type="region of interest" description="Disordered" evidence="2">
    <location>
        <begin position="548"/>
        <end position="609"/>
    </location>
</feature>
<dbReference type="EMBL" id="AWGH01000004">
    <property type="protein sequence ID" value="ODO05328.1"/>
    <property type="molecule type" value="Genomic_DNA"/>
</dbReference>
<dbReference type="OrthoDB" id="10324443at2759"/>
<evidence type="ECO:0000256" key="2">
    <source>
        <dbReference type="SAM" id="MobiDB-lite"/>
    </source>
</evidence>
<dbReference type="Proteomes" id="UP000094819">
    <property type="component" value="Unassembled WGS sequence"/>
</dbReference>